<dbReference type="Gene3D" id="1.10.10.10">
    <property type="entry name" value="Winged helix-like DNA-binding domain superfamily/Winged helix DNA-binding domain"/>
    <property type="match status" value="1"/>
</dbReference>
<dbReference type="InterPro" id="IPR041664">
    <property type="entry name" value="AAA_16"/>
</dbReference>
<dbReference type="Pfam" id="PF03704">
    <property type="entry name" value="BTAD"/>
    <property type="match status" value="1"/>
</dbReference>
<evidence type="ECO:0000313" key="6">
    <source>
        <dbReference type="Proteomes" id="UP001595916"/>
    </source>
</evidence>
<keyword evidence="2" id="KW-0067">ATP-binding</keyword>
<dbReference type="InterPro" id="IPR005158">
    <property type="entry name" value="BTAD"/>
</dbReference>
<keyword evidence="6" id="KW-1185">Reference proteome</keyword>
<dbReference type="SMART" id="SM01043">
    <property type="entry name" value="BTAD"/>
    <property type="match status" value="1"/>
</dbReference>
<dbReference type="SMART" id="SM00028">
    <property type="entry name" value="TPR"/>
    <property type="match status" value="4"/>
</dbReference>
<gene>
    <name evidence="5" type="ORF">ACFO4R_11415</name>
</gene>
<dbReference type="SUPFAM" id="SSF48452">
    <property type="entry name" value="TPR-like"/>
    <property type="match status" value="3"/>
</dbReference>
<name>A0ABV9QSN9_9FIRM</name>
<evidence type="ECO:0000259" key="4">
    <source>
        <dbReference type="SMART" id="SM01043"/>
    </source>
</evidence>
<dbReference type="SUPFAM" id="SSF52540">
    <property type="entry name" value="P-loop containing nucleoside triphosphate hydrolases"/>
    <property type="match status" value="1"/>
</dbReference>
<protein>
    <submittedName>
        <fullName evidence="5">AAA family ATPase</fullName>
    </submittedName>
</protein>
<dbReference type="Pfam" id="PF13191">
    <property type="entry name" value="AAA_16"/>
    <property type="match status" value="1"/>
</dbReference>
<proteinExistence type="predicted"/>
<feature type="domain" description="Bacterial transcriptional activator" evidence="4">
    <location>
        <begin position="97"/>
        <end position="230"/>
    </location>
</feature>
<evidence type="ECO:0000256" key="3">
    <source>
        <dbReference type="PROSITE-ProRule" id="PRU00339"/>
    </source>
</evidence>
<dbReference type="EMBL" id="JBHSHL010000059">
    <property type="protein sequence ID" value="MFC4805671.1"/>
    <property type="molecule type" value="Genomic_DNA"/>
</dbReference>
<dbReference type="Pfam" id="PF13424">
    <property type="entry name" value="TPR_12"/>
    <property type="match status" value="1"/>
</dbReference>
<evidence type="ECO:0000256" key="1">
    <source>
        <dbReference type="ARBA" id="ARBA00022741"/>
    </source>
</evidence>
<feature type="repeat" description="TPR" evidence="3">
    <location>
        <begin position="836"/>
        <end position="869"/>
    </location>
</feature>
<sequence>MSAYKIRLLGSAQVTKDEEQIVFSYGKVNALVYYLFVHKNVSRDEIAGLLWADEGEAVAKKNLRNAIYKAKSALGEDIILSPKKSVLVLNPDKEIDLDVDEYMKADAQRAIGLYRGEFLQGFYVKNAKLFEEWMMKTRYRMKKKYIDSLNICMEKALKDKDTQKAEDYAKSLIQIDEFDENPYRVLMNLYRERGNYAKVLECYHTLADLLDRELGIKPDELTKQIFCEAFEKMNDKNREKTPRSGKLFYGRYNELLYIESNIREFKQGERSYSILITGEAGVGKSRLKEKAVESVDEDFYILETSCYQVEKSYLLRPWSSIIDELSKIQKKEDIKTPAVWNNMIYKIFPEFREKPSDQVRLIENMESLRYEMMGEIILEAMRQIARRKKLILVFEDIQWMDEMSLSLLSQIMLHNSREDLILLATARNEYDEKLDSFITTMKNHDRLILVELQRLDIMQTESFIRKALPDYRLTKASLQKIWTETEGNFFFLNEYLTSIRSNRDLNVMTAKMQDVIKSRFMYLSEEAKKLLNIASLFFDEIPLGMLKQLTGKDELSLMDIIEELENRYILEEVNKDEKIAFRFTHSKLREYVYLKQSEARKKILHQKVAGIIEAGVDEKTMNLQNYHRLVYHYSNAGMDEKALDYRIRALNYYLNFSHELFPILTRSEQASKPGMYLSREQTEKNLRDIEEALNQVKSKSESYTSFVRPELSFLHMKGRYLIRDGSYREGVGVIQELIRKATEIKDKDYALEGYKQMIYYLIQTNNSDMMMKYIELALELAVECNYHKEIGIILRLKGLYYIMTGNNEEAERLLNESINTFHITKQVADKYSLNIAGAYNYIGEIRHSQGCYQEALDYYEKALAICKDKYAQSSMSVFYINAGKTAFAMEEFELSKEYMAQAYSLYGKFDSFWKRAILDSYRTLLYIRDREFQEAVKTLKNADIYANKMNTPGDLGVVFWAKAELCMKAKEDREVDRIFKETLEEDFEFYAASALEHLDKHRDSYEINRIRLLKKNRA</sequence>
<keyword evidence="1" id="KW-0547">Nucleotide-binding</keyword>
<evidence type="ECO:0000256" key="2">
    <source>
        <dbReference type="ARBA" id="ARBA00022840"/>
    </source>
</evidence>
<evidence type="ECO:0000313" key="5">
    <source>
        <dbReference type="EMBL" id="MFC4805671.1"/>
    </source>
</evidence>
<dbReference type="Gene3D" id="3.40.50.300">
    <property type="entry name" value="P-loop containing nucleotide triphosphate hydrolases"/>
    <property type="match status" value="1"/>
</dbReference>
<dbReference type="InterPro" id="IPR036388">
    <property type="entry name" value="WH-like_DNA-bd_sf"/>
</dbReference>
<organism evidence="5 6">
    <name type="scientific">Filifactor villosus</name>
    <dbReference type="NCBI Taxonomy" id="29374"/>
    <lineage>
        <taxon>Bacteria</taxon>
        <taxon>Bacillati</taxon>
        <taxon>Bacillota</taxon>
        <taxon>Clostridia</taxon>
        <taxon>Peptostreptococcales</taxon>
        <taxon>Filifactoraceae</taxon>
        <taxon>Filifactor</taxon>
    </lineage>
</organism>
<dbReference type="PANTHER" id="PTHR16305:SF28">
    <property type="entry name" value="GUANYLATE CYCLASE DOMAIN-CONTAINING PROTEIN"/>
    <property type="match status" value="1"/>
</dbReference>
<comment type="caution">
    <text evidence="5">The sequence shown here is derived from an EMBL/GenBank/DDBJ whole genome shotgun (WGS) entry which is preliminary data.</text>
</comment>
<dbReference type="Gene3D" id="1.25.40.10">
    <property type="entry name" value="Tetratricopeptide repeat domain"/>
    <property type="match status" value="2"/>
</dbReference>
<dbReference type="PROSITE" id="PS50005">
    <property type="entry name" value="TPR"/>
    <property type="match status" value="1"/>
</dbReference>
<reference evidence="6" key="1">
    <citation type="journal article" date="2019" name="Int. J. Syst. Evol. Microbiol.">
        <title>The Global Catalogue of Microorganisms (GCM) 10K type strain sequencing project: providing services to taxonomists for standard genome sequencing and annotation.</title>
        <authorList>
            <consortium name="The Broad Institute Genomics Platform"/>
            <consortium name="The Broad Institute Genome Sequencing Center for Infectious Disease"/>
            <person name="Wu L."/>
            <person name="Ma J."/>
        </authorList>
    </citation>
    <scope>NUCLEOTIDE SEQUENCE [LARGE SCALE GENOMIC DNA]</scope>
    <source>
        <strain evidence="6">CCUG 46385</strain>
    </source>
</reference>
<accession>A0ABV9QSN9</accession>
<dbReference type="PANTHER" id="PTHR16305">
    <property type="entry name" value="TESTICULAR SOLUBLE ADENYLYL CYCLASE"/>
    <property type="match status" value="1"/>
</dbReference>
<dbReference type="InterPro" id="IPR011990">
    <property type="entry name" value="TPR-like_helical_dom_sf"/>
</dbReference>
<dbReference type="InterPro" id="IPR019734">
    <property type="entry name" value="TPR_rpt"/>
</dbReference>
<keyword evidence="3" id="KW-0802">TPR repeat</keyword>
<dbReference type="RefSeq" id="WP_379789290.1">
    <property type="nucleotide sequence ID" value="NZ_JBHSHL010000059.1"/>
</dbReference>
<dbReference type="InterPro" id="IPR027417">
    <property type="entry name" value="P-loop_NTPase"/>
</dbReference>
<dbReference type="Proteomes" id="UP001595916">
    <property type="component" value="Unassembled WGS sequence"/>
</dbReference>